<dbReference type="Proteomes" id="UP001156903">
    <property type="component" value="Unassembled WGS sequence"/>
</dbReference>
<dbReference type="InterPro" id="IPR005959">
    <property type="entry name" value="Fumarylacetoacetase"/>
</dbReference>
<name>A0ABQ6C6F4_9BURK</name>
<comment type="cofactor">
    <cofactor evidence="2">
        <name>Mg(2+)</name>
        <dbReference type="ChEBI" id="CHEBI:18420"/>
    </cofactor>
</comment>
<comment type="caution">
    <text evidence="13">The sequence shown here is derived from an EMBL/GenBank/DDBJ whole genome shotgun (WGS) entry which is preliminary data.</text>
</comment>
<evidence type="ECO:0000256" key="3">
    <source>
        <dbReference type="ARBA" id="ARBA00004782"/>
    </source>
</evidence>
<dbReference type="InterPro" id="IPR011234">
    <property type="entry name" value="Fumarylacetoacetase-like_C"/>
</dbReference>
<gene>
    <name evidence="13" type="primary">fahA_1</name>
    <name evidence="13" type="ORF">GCM10007935_13710</name>
</gene>
<evidence type="ECO:0000256" key="4">
    <source>
        <dbReference type="ARBA" id="ARBA00012094"/>
    </source>
</evidence>
<evidence type="ECO:0000256" key="10">
    <source>
        <dbReference type="ARBA" id="ARBA00023232"/>
    </source>
</evidence>
<evidence type="ECO:0000256" key="9">
    <source>
        <dbReference type="ARBA" id="ARBA00022878"/>
    </source>
</evidence>
<dbReference type="SUPFAM" id="SSF56529">
    <property type="entry name" value="FAH"/>
    <property type="match status" value="1"/>
</dbReference>
<accession>A0ABQ6C6F4</accession>
<evidence type="ECO:0000313" key="13">
    <source>
        <dbReference type="EMBL" id="GLS13941.1"/>
    </source>
</evidence>
<comment type="pathway">
    <text evidence="3">Amino-acid degradation; L-phenylalanine degradation; acetoacetate and fumarate from L-phenylalanine: step 6/6.</text>
</comment>
<dbReference type="SUPFAM" id="SSF63433">
    <property type="entry name" value="Fumarylacetoacetate hydrolase, FAH, N-terminal domain"/>
    <property type="match status" value="1"/>
</dbReference>
<dbReference type="EC" id="3.7.1.2" evidence="4"/>
<evidence type="ECO:0000256" key="6">
    <source>
        <dbReference type="ARBA" id="ARBA00022801"/>
    </source>
</evidence>
<comment type="cofactor">
    <cofactor evidence="1">
        <name>Ca(2+)</name>
        <dbReference type="ChEBI" id="CHEBI:29108"/>
    </cofactor>
</comment>
<dbReference type="InterPro" id="IPR036663">
    <property type="entry name" value="Fumarylacetoacetase_C_sf"/>
</dbReference>
<dbReference type="NCBIfam" id="TIGR01266">
    <property type="entry name" value="fum_ac_acetase"/>
    <property type="match status" value="1"/>
</dbReference>
<dbReference type="Gene3D" id="2.30.30.230">
    <property type="entry name" value="Fumarylacetoacetase, N-terminal domain"/>
    <property type="match status" value="1"/>
</dbReference>
<evidence type="ECO:0000256" key="5">
    <source>
        <dbReference type="ARBA" id="ARBA00022723"/>
    </source>
</evidence>
<dbReference type="InterPro" id="IPR036462">
    <property type="entry name" value="Fumarylacetoacetase_N_sf"/>
</dbReference>
<evidence type="ECO:0000259" key="12">
    <source>
        <dbReference type="Pfam" id="PF09298"/>
    </source>
</evidence>
<keyword evidence="14" id="KW-1185">Reference proteome</keyword>
<proteinExistence type="predicted"/>
<feature type="domain" description="Fumarylacetoacetase-like C-terminal" evidence="11">
    <location>
        <begin position="166"/>
        <end position="433"/>
    </location>
</feature>
<evidence type="ECO:0000259" key="11">
    <source>
        <dbReference type="Pfam" id="PF01557"/>
    </source>
</evidence>
<sequence length="455" mass="49200">MTPLNETHSIDLRSWVASANDGATDFPLQNLPFGIFRRRGSNESFRGGVAIGDQILDLASAVHRGVFNGLAQGAAVSASRERLNDFMAMGTSAWSALRLALSRALREGANERHALEACLVAQSAAEHALPATIGDYTDFYIGIHHATAVGRLFRPDTPLLPNYKWVPIGYHGRSSSVVVSGEPIYRPHGQSKGTADTPDFGPSKRLDYELELGFFVGPGNRRGAHIPIEDAESHLFGVALFNDWSARDIQPWEYQPLGPFLSKNFASTLSPWIVTFEALAPFRAYCRRAQGDPEPLPYLRSDENMARGSLDVQLEVLLQTEKMKHVGSQPVCLSRSSFVEAAYWTPSQLLTHHAAGGCNLNAGDLLGSGTLSGPHPSQAGSLIEKTIGGREAITLPSGESRIFLEDGDTVSLRAWCEREGAQRIGFGECVGTIRAAPFDTPGALHPAQTGHPHGD</sequence>
<evidence type="ECO:0000313" key="14">
    <source>
        <dbReference type="Proteomes" id="UP001156903"/>
    </source>
</evidence>
<dbReference type="RefSeq" id="WP_056277401.1">
    <property type="nucleotide sequence ID" value="NZ_BSPB01000007.1"/>
</dbReference>
<dbReference type="PANTHER" id="PTHR43069">
    <property type="entry name" value="FUMARYLACETOACETASE"/>
    <property type="match status" value="1"/>
</dbReference>
<evidence type="ECO:0000256" key="1">
    <source>
        <dbReference type="ARBA" id="ARBA00001913"/>
    </source>
</evidence>
<protein>
    <recommendedName>
        <fullName evidence="4">fumarylacetoacetase</fullName>
        <ecNumber evidence="4">3.7.1.2</ecNumber>
    </recommendedName>
</protein>
<feature type="domain" description="Fumarylacetoacetase N-terminal" evidence="12">
    <location>
        <begin position="29"/>
        <end position="130"/>
    </location>
</feature>
<reference evidence="14" key="1">
    <citation type="journal article" date="2019" name="Int. J. Syst. Evol. Microbiol.">
        <title>The Global Catalogue of Microorganisms (GCM) 10K type strain sequencing project: providing services to taxonomists for standard genome sequencing and annotation.</title>
        <authorList>
            <consortium name="The Broad Institute Genomics Platform"/>
            <consortium name="The Broad Institute Genome Sequencing Center for Infectious Disease"/>
            <person name="Wu L."/>
            <person name="Ma J."/>
        </authorList>
    </citation>
    <scope>NUCLEOTIDE SEQUENCE [LARGE SCALE GENOMIC DNA]</scope>
    <source>
        <strain evidence="14">NBRC 109341</strain>
    </source>
</reference>
<dbReference type="InterPro" id="IPR015377">
    <property type="entry name" value="Fumarylacetoacetase_N"/>
</dbReference>
<keyword evidence="9" id="KW-0828">Tyrosine catabolism</keyword>
<keyword evidence="7" id="KW-0106">Calcium</keyword>
<dbReference type="Pfam" id="PF09298">
    <property type="entry name" value="FAA_hydrolase_N"/>
    <property type="match status" value="1"/>
</dbReference>
<evidence type="ECO:0000256" key="7">
    <source>
        <dbReference type="ARBA" id="ARBA00022837"/>
    </source>
</evidence>
<evidence type="ECO:0000256" key="2">
    <source>
        <dbReference type="ARBA" id="ARBA00001946"/>
    </source>
</evidence>
<dbReference type="Gene3D" id="3.90.850.10">
    <property type="entry name" value="Fumarylacetoacetase-like, C-terminal domain"/>
    <property type="match status" value="1"/>
</dbReference>
<keyword evidence="6" id="KW-0378">Hydrolase</keyword>
<keyword evidence="10" id="KW-0585">Phenylalanine catabolism</keyword>
<organism evidence="13 14">
    <name type="scientific">Hydrogenophaga electricum</name>
    <dbReference type="NCBI Taxonomy" id="1230953"/>
    <lineage>
        <taxon>Bacteria</taxon>
        <taxon>Pseudomonadati</taxon>
        <taxon>Pseudomonadota</taxon>
        <taxon>Betaproteobacteria</taxon>
        <taxon>Burkholderiales</taxon>
        <taxon>Comamonadaceae</taxon>
        <taxon>Hydrogenophaga</taxon>
    </lineage>
</organism>
<dbReference type="EMBL" id="BSPB01000007">
    <property type="protein sequence ID" value="GLS13941.1"/>
    <property type="molecule type" value="Genomic_DNA"/>
</dbReference>
<dbReference type="Pfam" id="PF01557">
    <property type="entry name" value="FAA_hydrolase"/>
    <property type="match status" value="1"/>
</dbReference>
<evidence type="ECO:0000256" key="8">
    <source>
        <dbReference type="ARBA" id="ARBA00022842"/>
    </source>
</evidence>
<keyword evidence="5" id="KW-0479">Metal-binding</keyword>
<dbReference type="PANTHER" id="PTHR43069:SF2">
    <property type="entry name" value="FUMARYLACETOACETASE"/>
    <property type="match status" value="1"/>
</dbReference>
<keyword evidence="8" id="KW-0460">Magnesium</keyword>